<evidence type="ECO:0000313" key="6">
    <source>
        <dbReference type="EMBL" id="PON96636.1"/>
    </source>
</evidence>
<organism evidence="6 7">
    <name type="scientific">Trema orientale</name>
    <name type="common">Charcoal tree</name>
    <name type="synonym">Celtis orientalis</name>
    <dbReference type="NCBI Taxonomy" id="63057"/>
    <lineage>
        <taxon>Eukaryota</taxon>
        <taxon>Viridiplantae</taxon>
        <taxon>Streptophyta</taxon>
        <taxon>Embryophyta</taxon>
        <taxon>Tracheophyta</taxon>
        <taxon>Spermatophyta</taxon>
        <taxon>Magnoliopsida</taxon>
        <taxon>eudicotyledons</taxon>
        <taxon>Gunneridae</taxon>
        <taxon>Pentapetalae</taxon>
        <taxon>rosids</taxon>
        <taxon>fabids</taxon>
        <taxon>Rosales</taxon>
        <taxon>Cannabaceae</taxon>
        <taxon>Trema</taxon>
    </lineage>
</organism>
<dbReference type="SUPFAM" id="SSF52833">
    <property type="entry name" value="Thioredoxin-like"/>
    <property type="match status" value="1"/>
</dbReference>
<keyword evidence="3" id="KW-0963">Cytoplasm</keyword>
<dbReference type="EMBL" id="JXTC01000037">
    <property type="protein sequence ID" value="PON96636.1"/>
    <property type="molecule type" value="Genomic_DNA"/>
</dbReference>
<dbReference type="InterPro" id="IPR014025">
    <property type="entry name" value="Glutaredoxin_subgr"/>
</dbReference>
<gene>
    <name evidence="6" type="ORF">TorRG33x02_076170</name>
</gene>
<evidence type="ECO:0000313" key="7">
    <source>
        <dbReference type="Proteomes" id="UP000237000"/>
    </source>
</evidence>
<dbReference type="PRINTS" id="PR00160">
    <property type="entry name" value="GLUTAREDOXIN"/>
</dbReference>
<evidence type="ECO:0000256" key="2">
    <source>
        <dbReference type="ARBA" id="ARBA00007568"/>
    </source>
</evidence>
<dbReference type="PANTHER" id="PTHR10168">
    <property type="entry name" value="GLUTAREDOXIN"/>
    <property type="match status" value="1"/>
</dbReference>
<dbReference type="OrthoDB" id="418495at2759"/>
<keyword evidence="7" id="KW-1185">Reference proteome</keyword>
<dbReference type="Proteomes" id="UP000237000">
    <property type="component" value="Unassembled WGS sequence"/>
</dbReference>
<evidence type="ECO:0000259" key="5">
    <source>
        <dbReference type="Pfam" id="PF00462"/>
    </source>
</evidence>
<dbReference type="AlphaFoldDB" id="A0A2P5FFT8"/>
<dbReference type="NCBIfam" id="TIGR02189">
    <property type="entry name" value="GlrX-like_plant"/>
    <property type="match status" value="1"/>
</dbReference>
<dbReference type="STRING" id="63057.A0A2P5FFT8"/>
<feature type="domain" description="Glutaredoxin" evidence="5">
    <location>
        <begin position="13"/>
        <end position="74"/>
    </location>
</feature>
<evidence type="ECO:0000256" key="3">
    <source>
        <dbReference type="ARBA" id="ARBA00022490"/>
    </source>
</evidence>
<name>A0A2P5FFT8_TREOI</name>
<comment type="caution">
    <text evidence="6">The sequence shown here is derived from an EMBL/GenBank/DDBJ whole genome shotgun (WGS) entry which is preliminary data.</text>
</comment>
<accession>A0A2P5FFT8</accession>
<dbReference type="FunCoup" id="A0A2P5FFT8">
    <property type="interactions" value="27"/>
</dbReference>
<dbReference type="InParanoid" id="A0A2P5FFT8"/>
<protein>
    <submittedName>
        <fullName evidence="6">Glutaredoxin-like</fullName>
    </submittedName>
</protein>
<dbReference type="Pfam" id="PF00462">
    <property type="entry name" value="Glutaredoxin"/>
    <property type="match status" value="1"/>
</dbReference>
<evidence type="ECO:0000256" key="4">
    <source>
        <dbReference type="ARBA" id="ARBA00023284"/>
    </source>
</evidence>
<dbReference type="Gene3D" id="3.40.30.10">
    <property type="entry name" value="Glutaredoxin"/>
    <property type="match status" value="1"/>
</dbReference>
<dbReference type="InterPro" id="IPR002109">
    <property type="entry name" value="Glutaredoxin"/>
</dbReference>
<dbReference type="InterPro" id="IPR036249">
    <property type="entry name" value="Thioredoxin-like_sf"/>
</dbReference>
<dbReference type="CDD" id="cd03419">
    <property type="entry name" value="GRX_GRXh_1_2_like"/>
    <property type="match status" value="1"/>
</dbReference>
<dbReference type="PROSITE" id="PS51354">
    <property type="entry name" value="GLUTAREDOXIN_2"/>
    <property type="match status" value="1"/>
</dbReference>
<proteinExistence type="inferred from homology"/>
<reference evidence="7" key="1">
    <citation type="submission" date="2016-06" db="EMBL/GenBank/DDBJ databases">
        <title>Parallel loss of symbiosis genes in relatives of nitrogen-fixing non-legume Parasponia.</title>
        <authorList>
            <person name="Van Velzen R."/>
            <person name="Holmer R."/>
            <person name="Bu F."/>
            <person name="Rutten L."/>
            <person name="Van Zeijl A."/>
            <person name="Liu W."/>
            <person name="Santuari L."/>
            <person name="Cao Q."/>
            <person name="Sharma T."/>
            <person name="Shen D."/>
            <person name="Roswanjaya Y."/>
            <person name="Wardhani T."/>
            <person name="Kalhor M.S."/>
            <person name="Jansen J."/>
            <person name="Van den Hoogen J."/>
            <person name="Gungor B."/>
            <person name="Hartog M."/>
            <person name="Hontelez J."/>
            <person name="Verver J."/>
            <person name="Yang W.-C."/>
            <person name="Schijlen E."/>
            <person name="Repin R."/>
            <person name="Schilthuizen M."/>
            <person name="Schranz E."/>
            <person name="Heidstra R."/>
            <person name="Miyata K."/>
            <person name="Fedorova E."/>
            <person name="Kohlen W."/>
            <person name="Bisseling T."/>
            <person name="Smit S."/>
            <person name="Geurts R."/>
        </authorList>
    </citation>
    <scope>NUCLEOTIDE SEQUENCE [LARGE SCALE GENOMIC DNA]</scope>
    <source>
        <strain evidence="7">cv. RG33-2</strain>
    </source>
</reference>
<comment type="subcellular location">
    <subcellularLocation>
        <location evidence="1">Cytoplasm</location>
    </subcellularLocation>
</comment>
<evidence type="ECO:0000256" key="1">
    <source>
        <dbReference type="ARBA" id="ARBA00004496"/>
    </source>
</evidence>
<keyword evidence="4" id="KW-0676">Redox-active center</keyword>
<comment type="similarity">
    <text evidence="2">Belongs to the glutaredoxin family. CC-type subfamily.</text>
</comment>
<sequence>MDIASMVDRRPLVIFSKSSCAMCHSIESLMRQFGANLTVYELDQIGNGRHIEAALLQMGCRPSVPAVFIGQRFVGGADAVMSLHLQGKLVPMLIAAGAIFMWHRS</sequence>
<dbReference type="InterPro" id="IPR011905">
    <property type="entry name" value="GlrX-like_pln_2"/>
</dbReference>
<dbReference type="GO" id="GO:0005737">
    <property type="term" value="C:cytoplasm"/>
    <property type="evidence" value="ECO:0007669"/>
    <property type="project" value="UniProtKB-SubCell"/>
</dbReference>